<sequence length="105" mass="11850">MPPNCRSCHHPSSREVTRASNRKGNAGRPYYKCHRCNKFLCFADDRGNDPSNPPCYCGVLSRRQVAGYDKHVPRGMHFAGQVDANFTVRAKTLTVSMLQSLQMTF</sequence>
<evidence type="ECO:0000259" key="2">
    <source>
        <dbReference type="Pfam" id="PF23549"/>
    </source>
</evidence>
<comment type="caution">
    <text evidence="3">The sequence shown here is derived from an EMBL/GenBank/DDBJ whole genome shotgun (WGS) entry which is preliminary data.</text>
</comment>
<evidence type="ECO:0000256" key="1">
    <source>
        <dbReference type="SAM" id="MobiDB-lite"/>
    </source>
</evidence>
<proteinExistence type="predicted"/>
<dbReference type="Pfam" id="PF23549">
    <property type="entry name" value="Zn_ribbon_GRF_2"/>
    <property type="match status" value="1"/>
</dbReference>
<accession>A0A1J9Q2I8</accession>
<dbReference type="InterPro" id="IPR056444">
    <property type="entry name" value="Zn_ribbon_GRF_2"/>
</dbReference>
<dbReference type="VEuPathDB" id="FungiDB:ACJ73_09917"/>
<protein>
    <recommendedName>
        <fullName evidence="2">GRF-like zinc ribbon domain-containing protein</fullName>
    </recommendedName>
</protein>
<dbReference type="EMBL" id="LGTZ01003128">
    <property type="protein sequence ID" value="OJD10148.1"/>
    <property type="molecule type" value="Genomic_DNA"/>
</dbReference>
<organism evidence="3 4">
    <name type="scientific">Blastomyces percursus</name>
    <dbReference type="NCBI Taxonomy" id="1658174"/>
    <lineage>
        <taxon>Eukaryota</taxon>
        <taxon>Fungi</taxon>
        <taxon>Dikarya</taxon>
        <taxon>Ascomycota</taxon>
        <taxon>Pezizomycotina</taxon>
        <taxon>Eurotiomycetes</taxon>
        <taxon>Eurotiomycetidae</taxon>
        <taxon>Onygenales</taxon>
        <taxon>Ajellomycetaceae</taxon>
        <taxon>Blastomyces</taxon>
    </lineage>
</organism>
<reference evidence="3 4" key="1">
    <citation type="submission" date="2015-08" db="EMBL/GenBank/DDBJ databases">
        <title>Emmonsia species relationships and genome sequence.</title>
        <authorList>
            <person name="Cuomo C.A."/>
            <person name="Schwartz I.S."/>
            <person name="Kenyon C."/>
            <person name="De Hoog G.S."/>
            <person name="Govender N.P."/>
            <person name="Botha A."/>
            <person name="Moreno L."/>
            <person name="De Vries M."/>
            <person name="Munoz J.F."/>
            <person name="Stielow J.B."/>
        </authorList>
    </citation>
    <scope>NUCLEOTIDE SEQUENCE [LARGE SCALE GENOMIC DNA]</scope>
    <source>
        <strain evidence="3 4">EI222</strain>
    </source>
</reference>
<keyword evidence="4" id="KW-1185">Reference proteome</keyword>
<name>A0A1J9Q2I8_9EURO</name>
<feature type="region of interest" description="Disordered" evidence="1">
    <location>
        <begin position="1"/>
        <end position="27"/>
    </location>
</feature>
<dbReference type="AlphaFoldDB" id="A0A1J9Q2I8"/>
<gene>
    <name evidence="3" type="ORF">ACJ73_09917</name>
</gene>
<evidence type="ECO:0000313" key="4">
    <source>
        <dbReference type="Proteomes" id="UP000242791"/>
    </source>
</evidence>
<feature type="domain" description="GRF-like zinc ribbon" evidence="2">
    <location>
        <begin position="2"/>
        <end position="46"/>
    </location>
</feature>
<dbReference type="OrthoDB" id="4274840at2759"/>
<dbReference type="Proteomes" id="UP000242791">
    <property type="component" value="Unassembled WGS sequence"/>
</dbReference>
<evidence type="ECO:0000313" key="3">
    <source>
        <dbReference type="EMBL" id="OJD10148.1"/>
    </source>
</evidence>